<name>A9KGH0_COXBN</name>
<gene>
    <name evidence="4" type="primary">nudE</name>
    <name evidence="4" type="ordered locus">CBUD_1467</name>
</gene>
<protein>
    <submittedName>
        <fullName evidence="4">Bis(5'-adenosyl)-triphosphatase</fullName>
        <ecNumber evidence="4">3.6.1.13</ecNumber>
        <ecNumber evidence="4">3.6.1.22</ecNumber>
        <ecNumber evidence="4">3.6.1.29</ecNumber>
    </submittedName>
</protein>
<proteinExistence type="predicted"/>
<dbReference type="GO" id="GO:0006754">
    <property type="term" value="P:ATP biosynthetic process"/>
    <property type="evidence" value="ECO:0007669"/>
    <property type="project" value="TreeGrafter"/>
</dbReference>
<keyword evidence="2 4" id="KW-0378">Hydrolase</keyword>
<dbReference type="PROSITE" id="PS00893">
    <property type="entry name" value="NUDIX_BOX"/>
    <property type="match status" value="1"/>
</dbReference>
<dbReference type="RefSeq" id="WP_011997099.1">
    <property type="nucleotide sequence ID" value="NC_009727.1"/>
</dbReference>
<accession>A9KGH0</accession>
<evidence type="ECO:0000313" key="5">
    <source>
        <dbReference type="Proteomes" id="UP000008555"/>
    </source>
</evidence>
<evidence type="ECO:0000259" key="3">
    <source>
        <dbReference type="PROSITE" id="PS51462"/>
    </source>
</evidence>
<comment type="cofactor">
    <cofactor evidence="1">
        <name>Mg(2+)</name>
        <dbReference type="ChEBI" id="CHEBI:18420"/>
    </cofactor>
</comment>
<dbReference type="EC" id="3.6.1.13" evidence="4"/>
<dbReference type="EMBL" id="CP000733">
    <property type="protein sequence ID" value="ABS77095.2"/>
    <property type="molecule type" value="Genomic_DNA"/>
</dbReference>
<dbReference type="Pfam" id="PF00293">
    <property type="entry name" value="NUDIX"/>
    <property type="match status" value="1"/>
</dbReference>
<evidence type="ECO:0000256" key="2">
    <source>
        <dbReference type="ARBA" id="ARBA00022801"/>
    </source>
</evidence>
<dbReference type="AlphaFoldDB" id="A9KGH0"/>
<sequence>MHNRSAMKKKPVILNRSVLAQSALFDIEGLHLRFSNGQERHFERIRGHGFGAVMIIPLLDEDTVLLVREYSAGMDEYVLGFPKGAIESDEDILVTAERELKEEVGYGSRDMSVIAAYSASPGYLHSKMDIILAKDLYRETMVGDEPEPLEVIPWRLSQMEELLAHPEFHEARSVAALFLVERHQRGR</sequence>
<dbReference type="InterPro" id="IPR051325">
    <property type="entry name" value="Nudix_hydrolase_domain"/>
</dbReference>
<dbReference type="EC" id="3.6.1.22" evidence="4"/>
<dbReference type="PROSITE" id="PS51462">
    <property type="entry name" value="NUDIX"/>
    <property type="match status" value="1"/>
</dbReference>
<dbReference type="KEGG" id="cbd:CBUD_1467"/>
<evidence type="ECO:0000256" key="1">
    <source>
        <dbReference type="ARBA" id="ARBA00001946"/>
    </source>
</evidence>
<feature type="domain" description="Nudix hydrolase" evidence="3">
    <location>
        <begin position="45"/>
        <end position="179"/>
    </location>
</feature>
<reference evidence="4 5" key="1">
    <citation type="journal article" date="2009" name="Infect. Immun.">
        <title>Comparative genomics reveal extensive transposon-mediated genomic plasticity and diversity among potential effector proteins within the genus Coxiella.</title>
        <authorList>
            <person name="Beare P.A."/>
            <person name="Unsworth N."/>
            <person name="Andoh M."/>
            <person name="Voth D.E."/>
            <person name="Omsland A."/>
            <person name="Gilk S.D."/>
            <person name="Williams K.P."/>
            <person name="Sobral B.W."/>
            <person name="Kupko J.J.III."/>
            <person name="Porcella S.F."/>
            <person name="Samuel J.E."/>
            <person name="Heinzen R.A."/>
        </authorList>
    </citation>
    <scope>NUCLEOTIDE SEQUENCE [LARGE SCALE GENOMIC DNA]</scope>
    <source>
        <strain evidence="4 5">Dugway 5J108-111</strain>
    </source>
</reference>
<dbReference type="FunFam" id="3.90.79.10:FF:000006">
    <property type="entry name" value="ADP compounds hydrolase NudE"/>
    <property type="match status" value="1"/>
</dbReference>
<dbReference type="PANTHER" id="PTHR21340:SF0">
    <property type="entry name" value="BIS(5'-NUCLEOSYL)-TETRAPHOSPHATASE [ASYMMETRICAL]"/>
    <property type="match status" value="1"/>
</dbReference>
<evidence type="ECO:0000313" key="4">
    <source>
        <dbReference type="EMBL" id="ABS77095.2"/>
    </source>
</evidence>
<dbReference type="InterPro" id="IPR020084">
    <property type="entry name" value="NUDIX_hydrolase_CS"/>
</dbReference>
<dbReference type="InterPro" id="IPR015797">
    <property type="entry name" value="NUDIX_hydrolase-like_dom_sf"/>
</dbReference>
<dbReference type="NCBIfam" id="NF008736">
    <property type="entry name" value="PRK11762.1"/>
    <property type="match status" value="1"/>
</dbReference>
<dbReference type="SUPFAM" id="SSF55811">
    <property type="entry name" value="Nudix"/>
    <property type="match status" value="1"/>
</dbReference>
<dbReference type="GO" id="GO:0047631">
    <property type="term" value="F:ADP-ribose diphosphatase activity"/>
    <property type="evidence" value="ECO:0007669"/>
    <property type="project" value="UniProtKB-EC"/>
</dbReference>
<dbReference type="GO" id="GO:0006167">
    <property type="term" value="P:AMP biosynthetic process"/>
    <property type="evidence" value="ECO:0007669"/>
    <property type="project" value="TreeGrafter"/>
</dbReference>
<organism evidence="4 5">
    <name type="scientific">Coxiella burnetii (strain Dugway 5J108-111)</name>
    <dbReference type="NCBI Taxonomy" id="434922"/>
    <lineage>
        <taxon>Bacteria</taxon>
        <taxon>Pseudomonadati</taxon>
        <taxon>Pseudomonadota</taxon>
        <taxon>Gammaproteobacteria</taxon>
        <taxon>Legionellales</taxon>
        <taxon>Coxiellaceae</taxon>
        <taxon>Coxiella</taxon>
    </lineage>
</organism>
<dbReference type="GO" id="GO:0047710">
    <property type="term" value="F:bis(5'-adenosyl)-triphosphatase activity"/>
    <property type="evidence" value="ECO:0007669"/>
    <property type="project" value="UniProtKB-EC"/>
</dbReference>
<dbReference type="PANTHER" id="PTHR21340">
    <property type="entry name" value="DIADENOSINE 5,5-P1,P4-TETRAPHOSPHATE PYROPHOSPHOHYDROLASE MUTT"/>
    <property type="match status" value="1"/>
</dbReference>
<dbReference type="GO" id="GO:0004081">
    <property type="term" value="F:bis(5'-nucleosyl)-tetraphosphatase (asymmetrical) activity"/>
    <property type="evidence" value="ECO:0007669"/>
    <property type="project" value="TreeGrafter"/>
</dbReference>
<dbReference type="Gene3D" id="3.90.79.10">
    <property type="entry name" value="Nucleoside Triphosphate Pyrophosphohydrolase"/>
    <property type="match status" value="1"/>
</dbReference>
<dbReference type="EC" id="3.6.1.29" evidence="4"/>
<dbReference type="InterPro" id="IPR000086">
    <property type="entry name" value="NUDIX_hydrolase_dom"/>
</dbReference>
<dbReference type="HOGENOM" id="CLU_062658_4_0_6"/>
<dbReference type="Proteomes" id="UP000008555">
    <property type="component" value="Chromosome"/>
</dbReference>